<dbReference type="EMBL" id="FOGZ01000007">
    <property type="protein sequence ID" value="SER72203.1"/>
    <property type="molecule type" value="Genomic_DNA"/>
</dbReference>
<evidence type="ECO:0000313" key="2">
    <source>
        <dbReference type="EMBL" id="SER72203.1"/>
    </source>
</evidence>
<feature type="region of interest" description="Disordered" evidence="1">
    <location>
        <begin position="1"/>
        <end position="32"/>
    </location>
</feature>
<accession>A0A1H9RJJ7</accession>
<dbReference type="STRING" id="64702.SAMN05443377_10779"/>
<dbReference type="AlphaFoldDB" id="A0A1H9RJJ7"/>
<reference evidence="2 3" key="1">
    <citation type="submission" date="2016-10" db="EMBL/GenBank/DDBJ databases">
        <authorList>
            <person name="de Groot N.N."/>
        </authorList>
    </citation>
    <scope>NUCLEOTIDE SEQUENCE [LARGE SCALE GENOMIC DNA]</scope>
    <source>
        <strain evidence="2 3">DSM 16859</strain>
    </source>
</reference>
<dbReference type="Proteomes" id="UP000198815">
    <property type="component" value="Unassembled WGS sequence"/>
</dbReference>
<dbReference type="OrthoDB" id="10019133at2"/>
<proteinExistence type="predicted"/>
<protein>
    <recommendedName>
        <fullName evidence="4">FhuF 2Fe-2S C-terminal domain-containing protein</fullName>
    </recommendedName>
</protein>
<dbReference type="RefSeq" id="WP_091968606.1">
    <property type="nucleotide sequence ID" value="NZ_FOGZ01000007.1"/>
</dbReference>
<sequence length="257" mass="26181">MSEAAGTPAGGTPGRATDGTLGRTAAGEGAASGPSWLGATVFLTAGQERTEPGWQRLDELLAPDQLQARQRAVSQQLSPLAARPEAGEECAWALVALNLTGWILAPATAYGLDGLRPRSSWPDALRVRAQRLGPLELGICTDRVEHPVGAGGAAPGPALADLAALLAAGLQAAGAPRIQVTSALASTLNTLAAELPAHLGGTEALVSWLWEALVRAPARLSGRPGSGQFRRPACCGLVGMSGDPRSACGDCPRSHRG</sequence>
<evidence type="ECO:0008006" key="4">
    <source>
        <dbReference type="Google" id="ProtNLM"/>
    </source>
</evidence>
<name>A0A1H9RJJ7_9ACTN</name>
<evidence type="ECO:0000256" key="1">
    <source>
        <dbReference type="SAM" id="MobiDB-lite"/>
    </source>
</evidence>
<keyword evidence="3" id="KW-1185">Reference proteome</keyword>
<evidence type="ECO:0000313" key="3">
    <source>
        <dbReference type="Proteomes" id="UP000198815"/>
    </source>
</evidence>
<organism evidence="2 3">
    <name type="scientific">Propionibacterium cyclohexanicum</name>
    <dbReference type="NCBI Taxonomy" id="64702"/>
    <lineage>
        <taxon>Bacteria</taxon>
        <taxon>Bacillati</taxon>
        <taxon>Actinomycetota</taxon>
        <taxon>Actinomycetes</taxon>
        <taxon>Propionibacteriales</taxon>
        <taxon>Propionibacteriaceae</taxon>
        <taxon>Propionibacterium</taxon>
    </lineage>
</organism>
<gene>
    <name evidence="2" type="ORF">SAMN05443377_10779</name>
</gene>